<protein>
    <recommendedName>
        <fullName evidence="12">Succinate dehydrogenase [ubiquinone] cytochrome b small subunit</fullName>
    </recommendedName>
</protein>
<sequence>KMATINFIRLSSRGVNRLLMPQFVTGQLSQTSIAAANKRSLMLTPVQNKRLYGPDFAAPSAISHWKIERALAVSLIAVIPACIYLQSPITDYMLTCGVWLHAHWHTREVMTDYIHGETFPKIMGSIWYALSATAFFGLCYFNYNDIGLGKAIALLWTVNK</sequence>
<feature type="binding site" description="axial binding residue" evidence="11">
    <location>
        <position position="101"/>
    </location>
    <ligand>
        <name>heme b</name>
        <dbReference type="ChEBI" id="CHEBI:60344"/>
        <note>ligand shared with SDHC</note>
    </ligand>
    <ligandPart>
        <name>Fe</name>
        <dbReference type="ChEBI" id="CHEBI:18248"/>
    </ligandPart>
</feature>
<dbReference type="EMBL" id="CAIIXF020000010">
    <property type="protein sequence ID" value="CAH1797391.1"/>
    <property type="molecule type" value="Genomic_DNA"/>
</dbReference>
<evidence type="ECO:0000256" key="7">
    <source>
        <dbReference type="ARBA" id="ARBA00022989"/>
    </source>
</evidence>
<evidence type="ECO:0000256" key="3">
    <source>
        <dbReference type="ARBA" id="ARBA00022448"/>
    </source>
</evidence>
<evidence type="ECO:0000256" key="10">
    <source>
        <dbReference type="PIRSR" id="PIRSR607992-1"/>
    </source>
</evidence>
<dbReference type="InterPro" id="IPR034804">
    <property type="entry name" value="SQR/QFR_C/D"/>
</dbReference>
<keyword evidence="5 12" id="KW-0999">Mitochondrion inner membrane</keyword>
<dbReference type="Pfam" id="PF05328">
    <property type="entry name" value="CybS"/>
    <property type="match status" value="1"/>
</dbReference>
<keyword evidence="12" id="KW-0349">Heme</keyword>
<dbReference type="PANTHER" id="PTHR13337">
    <property type="entry name" value="SUCCINATE DEHYDROGENASE"/>
    <property type="match status" value="1"/>
</dbReference>
<evidence type="ECO:0000256" key="12">
    <source>
        <dbReference type="RuleBase" id="RU364031"/>
    </source>
</evidence>
<organism evidence="13 14">
    <name type="scientific">Owenia fusiformis</name>
    <name type="common">Polychaete worm</name>
    <dbReference type="NCBI Taxonomy" id="6347"/>
    <lineage>
        <taxon>Eukaryota</taxon>
        <taxon>Metazoa</taxon>
        <taxon>Spiralia</taxon>
        <taxon>Lophotrochozoa</taxon>
        <taxon>Annelida</taxon>
        <taxon>Polychaeta</taxon>
        <taxon>Sedentaria</taxon>
        <taxon>Canalipalpata</taxon>
        <taxon>Sabellida</taxon>
        <taxon>Oweniida</taxon>
        <taxon>Oweniidae</taxon>
        <taxon>Owenia</taxon>
    </lineage>
</organism>
<evidence type="ECO:0000256" key="4">
    <source>
        <dbReference type="ARBA" id="ARBA00022692"/>
    </source>
</evidence>
<keyword evidence="14" id="KW-1185">Reference proteome</keyword>
<keyword evidence="12" id="KW-0816">Tricarboxylic acid cycle</keyword>
<dbReference type="GO" id="GO:0006121">
    <property type="term" value="P:mitochondrial electron transport, succinate to ubiquinone"/>
    <property type="evidence" value="ECO:0007669"/>
    <property type="project" value="TreeGrafter"/>
</dbReference>
<dbReference type="OrthoDB" id="18577at2759"/>
<dbReference type="GO" id="GO:0005743">
    <property type="term" value="C:mitochondrial inner membrane"/>
    <property type="evidence" value="ECO:0007669"/>
    <property type="project" value="UniProtKB-SubCell"/>
</dbReference>
<keyword evidence="11 12" id="KW-0479">Metal-binding</keyword>
<accession>A0A8S4PTL0</accession>
<keyword evidence="7 12" id="KW-1133">Transmembrane helix</keyword>
<dbReference type="GO" id="GO:0020037">
    <property type="term" value="F:heme binding"/>
    <property type="evidence" value="ECO:0007669"/>
    <property type="project" value="TreeGrafter"/>
</dbReference>
<evidence type="ECO:0000256" key="9">
    <source>
        <dbReference type="ARBA" id="ARBA00023136"/>
    </source>
</evidence>
<evidence type="ECO:0000256" key="11">
    <source>
        <dbReference type="PIRSR" id="PIRSR607992-2"/>
    </source>
</evidence>
<comment type="subcellular location">
    <subcellularLocation>
        <location evidence="1 12">Mitochondrion inner membrane</location>
        <topology evidence="1 12">Multi-pass membrane protein</topology>
    </subcellularLocation>
</comment>
<feature type="non-terminal residue" evidence="13">
    <location>
        <position position="1"/>
    </location>
</feature>
<feature type="transmembrane region" description="Helical" evidence="12">
    <location>
        <begin position="125"/>
        <end position="143"/>
    </location>
</feature>
<reference evidence="13" key="1">
    <citation type="submission" date="2022-03" db="EMBL/GenBank/DDBJ databases">
        <authorList>
            <person name="Martin C."/>
        </authorList>
    </citation>
    <scope>NUCLEOTIDE SEQUENCE</scope>
</reference>
<name>A0A8S4PTL0_OWEFU</name>
<proteinExistence type="inferred from homology"/>
<feature type="binding site" evidence="10">
    <location>
        <position position="113"/>
    </location>
    <ligand>
        <name>a ubiquinone</name>
        <dbReference type="ChEBI" id="CHEBI:16389"/>
        <note>ligand shared with IP/SDHB</note>
    </ligand>
</feature>
<feature type="transmembrane region" description="Helical" evidence="12">
    <location>
        <begin position="70"/>
        <end position="89"/>
    </location>
</feature>
<dbReference type="GO" id="GO:0048039">
    <property type="term" value="F:ubiquinone binding"/>
    <property type="evidence" value="ECO:0007669"/>
    <property type="project" value="TreeGrafter"/>
</dbReference>
<comment type="function">
    <text evidence="12">Membrane-anchoring subunit of succinate dehydrogenase (SDH) that is involved in complex II of the mitochondrial electron transport chain and is responsible for transferring electrons from succinate to ubiquinone (coenzyme Q).</text>
</comment>
<keyword evidence="8 12" id="KW-0496">Mitochondrion</keyword>
<evidence type="ECO:0000313" key="13">
    <source>
        <dbReference type="EMBL" id="CAH1797391.1"/>
    </source>
</evidence>
<evidence type="ECO:0000256" key="1">
    <source>
        <dbReference type="ARBA" id="ARBA00004448"/>
    </source>
</evidence>
<comment type="caution">
    <text evidence="13">The sequence shown here is derived from an EMBL/GenBank/DDBJ whole genome shotgun (WGS) entry which is preliminary data.</text>
</comment>
<keyword evidence="11" id="KW-0408">Iron</keyword>
<dbReference type="InterPro" id="IPR007992">
    <property type="entry name" value="CybS"/>
</dbReference>
<evidence type="ECO:0000313" key="14">
    <source>
        <dbReference type="Proteomes" id="UP000749559"/>
    </source>
</evidence>
<dbReference type="AlphaFoldDB" id="A0A8S4PTL0"/>
<dbReference type="Proteomes" id="UP000749559">
    <property type="component" value="Unassembled WGS sequence"/>
</dbReference>
<evidence type="ECO:0000256" key="8">
    <source>
        <dbReference type="ARBA" id="ARBA00023128"/>
    </source>
</evidence>
<evidence type="ECO:0000256" key="6">
    <source>
        <dbReference type="ARBA" id="ARBA00022946"/>
    </source>
</evidence>
<comment type="similarity">
    <text evidence="2 12">Belongs to the CybS family.</text>
</comment>
<dbReference type="Gene3D" id="1.20.1300.10">
    <property type="entry name" value="Fumarate reductase/succinate dehydrogenase, transmembrane subunit"/>
    <property type="match status" value="1"/>
</dbReference>
<gene>
    <name evidence="13" type="ORF">OFUS_LOCUS21679</name>
</gene>
<dbReference type="PANTHER" id="PTHR13337:SF2">
    <property type="entry name" value="SUCCINATE DEHYDROGENASE [UBIQUINONE] CYTOCHROME B SMALL SUBUNIT, MITOCHONDRIAL"/>
    <property type="match status" value="1"/>
</dbReference>
<keyword evidence="9 12" id="KW-0472">Membrane</keyword>
<keyword evidence="4 12" id="KW-0812">Transmembrane</keyword>
<keyword evidence="12" id="KW-0249">Electron transport</keyword>
<keyword evidence="6 12" id="KW-0809">Transit peptide</keyword>
<evidence type="ECO:0000256" key="5">
    <source>
        <dbReference type="ARBA" id="ARBA00022792"/>
    </source>
</evidence>
<comment type="caution">
    <text evidence="12">Lacks conserved residue(s) required for the propagation of feature annotation.</text>
</comment>
<dbReference type="GO" id="GO:0006099">
    <property type="term" value="P:tricarboxylic acid cycle"/>
    <property type="evidence" value="ECO:0007669"/>
    <property type="project" value="UniProtKB-KW"/>
</dbReference>
<dbReference type="GO" id="GO:0046872">
    <property type="term" value="F:metal ion binding"/>
    <property type="evidence" value="ECO:0007669"/>
    <property type="project" value="UniProtKB-KW"/>
</dbReference>
<evidence type="ECO:0000256" key="2">
    <source>
        <dbReference type="ARBA" id="ARBA00007294"/>
    </source>
</evidence>
<keyword evidence="3 12" id="KW-0813">Transport</keyword>